<accession>A0A291M329</accession>
<dbReference type="Pfam" id="PF01323">
    <property type="entry name" value="DSBA"/>
    <property type="match status" value="1"/>
</dbReference>
<feature type="signal peptide" evidence="5">
    <location>
        <begin position="1"/>
        <end position="23"/>
    </location>
</feature>
<feature type="chain" id="PRO_5012335417" evidence="5">
    <location>
        <begin position="24"/>
        <end position="254"/>
    </location>
</feature>
<evidence type="ECO:0000259" key="6">
    <source>
        <dbReference type="PROSITE" id="PS51352"/>
    </source>
</evidence>
<dbReference type="Pfam" id="PF18312">
    <property type="entry name" value="ScsC_N"/>
    <property type="match status" value="1"/>
</dbReference>
<sequence>MRILPLAASAVALGLAFAPLAHAQEFDPAAMTDDQRAAFRDEVRAYLLDNPEVLMEAIGVLEQRQAEAQTMGDAQMIQTNEDAIFNDPMSYVGGNPDGDITIVEFMDYRCSYCRKAFPEVEELIASDGNIRFIVKEFPILGEESVLASRFGIAVLDVAGSEAYKSVHDAMMQMRGSYTDASLRALAEEAGIDDVDAVMEAMNSDAVTATIEANHELAQRLQITGTPTFVMSDQMLRGYVPLDAMQQIVEAAREG</sequence>
<dbReference type="EMBL" id="CP021404">
    <property type="protein sequence ID" value="ATI43403.1"/>
    <property type="molecule type" value="Genomic_DNA"/>
</dbReference>
<dbReference type="PANTHER" id="PTHR13887:SF14">
    <property type="entry name" value="DISULFIDE BOND FORMATION PROTEIN D"/>
    <property type="match status" value="1"/>
</dbReference>
<evidence type="ECO:0000256" key="3">
    <source>
        <dbReference type="ARBA" id="ARBA00023157"/>
    </source>
</evidence>
<dbReference type="InterPro" id="IPR036249">
    <property type="entry name" value="Thioredoxin-like_sf"/>
</dbReference>
<keyword evidence="8" id="KW-1185">Reference proteome</keyword>
<reference evidence="7 8" key="1">
    <citation type="submission" date="2017-05" db="EMBL/GenBank/DDBJ databases">
        <title>Comparative genomic and metabolic analysis of manganese-oxidizing mechanisms in Celeribater manganoxidans DY25T: its adaption to the environment of polymetallic nodule.</title>
        <authorList>
            <person name="Wang X."/>
        </authorList>
    </citation>
    <scope>NUCLEOTIDE SEQUENCE [LARGE SCALE GENOMIC DNA]</scope>
    <source>
        <strain evidence="7 8">DY25</strain>
    </source>
</reference>
<dbReference type="KEGG" id="cmag:CBW24_10235"/>
<evidence type="ECO:0000256" key="1">
    <source>
        <dbReference type="ARBA" id="ARBA00022729"/>
    </source>
</evidence>
<evidence type="ECO:0000256" key="4">
    <source>
        <dbReference type="ARBA" id="ARBA00023284"/>
    </source>
</evidence>
<keyword evidence="4" id="KW-0676">Redox-active center</keyword>
<dbReference type="InterPro" id="IPR041205">
    <property type="entry name" value="ScsC_N"/>
</dbReference>
<evidence type="ECO:0000256" key="5">
    <source>
        <dbReference type="SAM" id="SignalP"/>
    </source>
</evidence>
<organism evidence="7 8">
    <name type="scientific">Pacificitalea manganoxidans</name>
    <dbReference type="NCBI Taxonomy" id="1411902"/>
    <lineage>
        <taxon>Bacteria</taxon>
        <taxon>Pseudomonadati</taxon>
        <taxon>Pseudomonadota</taxon>
        <taxon>Alphaproteobacteria</taxon>
        <taxon>Rhodobacterales</taxon>
        <taxon>Paracoccaceae</taxon>
        <taxon>Pacificitalea</taxon>
    </lineage>
</organism>
<dbReference type="Gene3D" id="3.40.30.10">
    <property type="entry name" value="Glutaredoxin"/>
    <property type="match status" value="1"/>
</dbReference>
<dbReference type="InterPro" id="IPR013766">
    <property type="entry name" value="Thioredoxin_domain"/>
</dbReference>
<dbReference type="Proteomes" id="UP000219050">
    <property type="component" value="Chromosome"/>
</dbReference>
<proteinExistence type="predicted"/>
<dbReference type="RefSeq" id="WP_097374202.1">
    <property type="nucleotide sequence ID" value="NZ_CP021404.1"/>
</dbReference>
<dbReference type="GO" id="GO:0016491">
    <property type="term" value="F:oxidoreductase activity"/>
    <property type="evidence" value="ECO:0007669"/>
    <property type="project" value="UniProtKB-KW"/>
</dbReference>
<dbReference type="CDD" id="cd03023">
    <property type="entry name" value="DsbA_Com1_like"/>
    <property type="match status" value="1"/>
</dbReference>
<dbReference type="AlphaFoldDB" id="A0A291M329"/>
<evidence type="ECO:0000256" key="2">
    <source>
        <dbReference type="ARBA" id="ARBA00023002"/>
    </source>
</evidence>
<dbReference type="SUPFAM" id="SSF52833">
    <property type="entry name" value="Thioredoxin-like"/>
    <property type="match status" value="1"/>
</dbReference>
<gene>
    <name evidence="7" type="ORF">CBW24_10235</name>
</gene>
<keyword evidence="2" id="KW-0560">Oxidoreductase</keyword>
<protein>
    <submittedName>
        <fullName evidence="7">Disulfide bond formation protein DsbA</fullName>
    </submittedName>
</protein>
<feature type="domain" description="Thioredoxin" evidence="6">
    <location>
        <begin position="65"/>
        <end position="253"/>
    </location>
</feature>
<evidence type="ECO:0000313" key="8">
    <source>
        <dbReference type="Proteomes" id="UP000219050"/>
    </source>
</evidence>
<dbReference type="InterPro" id="IPR001853">
    <property type="entry name" value="DSBA-like_thioredoxin_dom"/>
</dbReference>
<dbReference type="PROSITE" id="PS51352">
    <property type="entry name" value="THIOREDOXIN_2"/>
    <property type="match status" value="1"/>
</dbReference>
<evidence type="ECO:0000313" key="7">
    <source>
        <dbReference type="EMBL" id="ATI43403.1"/>
    </source>
</evidence>
<keyword evidence="1 5" id="KW-0732">Signal</keyword>
<dbReference type="PANTHER" id="PTHR13887">
    <property type="entry name" value="GLUTATHIONE S-TRANSFERASE KAPPA"/>
    <property type="match status" value="1"/>
</dbReference>
<name>A0A291M329_9RHOB</name>
<keyword evidence="3" id="KW-1015">Disulfide bond</keyword>
<dbReference type="OrthoDB" id="9780147at2"/>